<protein>
    <recommendedName>
        <fullName evidence="4">Glycerophosphoryl diester phosphodiesterase membrane domain-containing protein</fullName>
    </recommendedName>
</protein>
<evidence type="ECO:0000313" key="2">
    <source>
        <dbReference type="EMBL" id="MCF8715023.1"/>
    </source>
</evidence>
<feature type="transmembrane region" description="Helical" evidence="1">
    <location>
        <begin position="163"/>
        <end position="187"/>
    </location>
</feature>
<proteinExistence type="predicted"/>
<organism evidence="2 3">
    <name type="scientific">Joostella atrarenae</name>
    <dbReference type="NCBI Taxonomy" id="679257"/>
    <lineage>
        <taxon>Bacteria</taxon>
        <taxon>Pseudomonadati</taxon>
        <taxon>Bacteroidota</taxon>
        <taxon>Flavobacteriia</taxon>
        <taxon>Flavobacteriales</taxon>
        <taxon>Flavobacteriaceae</taxon>
        <taxon>Joostella</taxon>
    </lineage>
</organism>
<feature type="transmembrane region" description="Helical" evidence="1">
    <location>
        <begin position="133"/>
        <end position="157"/>
    </location>
</feature>
<sequence length="312" mass="35308">MQLYKSRTFGDYFSDTFTFLKENGKHFYKNYFIINGILIIILLVMMFFFSRFYTNVIFSDTFGDGGNSLTNYLDQNLGVLAIFGFLFVIIALLLGIVNYAYTPLYFLLYEKNKGSNFSKNDIVDALKSNLGKIFTFLLAGILIAIPLFMALGLIIVILTITIIGIPLLLIAVAWLSQFYYIAFITYLQTNKGVFECFSYGFNLSFKNFWAANGCVALFYIMIQVVQGIVTLIPYSFAMGSLVLGAEEASNMNTTDQSMTIITMLTAVYMVAFFVNIILTTILQMNQSIIFFSLKEDIENINTKSEIDEIGSY</sequence>
<dbReference type="EMBL" id="JAETXX010000005">
    <property type="protein sequence ID" value="MCF8715023.1"/>
    <property type="molecule type" value="Genomic_DNA"/>
</dbReference>
<evidence type="ECO:0000256" key="1">
    <source>
        <dbReference type="SAM" id="Phobius"/>
    </source>
</evidence>
<feature type="transmembrane region" description="Helical" evidence="1">
    <location>
        <begin position="31"/>
        <end position="53"/>
    </location>
</feature>
<keyword evidence="3" id="KW-1185">Reference proteome</keyword>
<evidence type="ECO:0000313" key="3">
    <source>
        <dbReference type="Proteomes" id="UP000829517"/>
    </source>
</evidence>
<accession>A0ABS9J3M0</accession>
<feature type="transmembrane region" description="Helical" evidence="1">
    <location>
        <begin position="77"/>
        <end position="101"/>
    </location>
</feature>
<dbReference type="RefSeq" id="WP_236958989.1">
    <property type="nucleotide sequence ID" value="NZ_JAETXX010000005.1"/>
</dbReference>
<feature type="transmembrane region" description="Helical" evidence="1">
    <location>
        <begin position="257"/>
        <end position="282"/>
    </location>
</feature>
<keyword evidence="1" id="KW-1133">Transmembrane helix</keyword>
<reference evidence="2 3" key="1">
    <citation type="submission" date="2021-01" db="EMBL/GenBank/DDBJ databases">
        <title>Genome sequencing of Joostella atrarenae M1-2 (= KCTC 23194).</title>
        <authorList>
            <person name="Zakaria M.R."/>
            <person name="Lam M.Q."/>
            <person name="Chong C.S."/>
        </authorList>
    </citation>
    <scope>NUCLEOTIDE SEQUENCE [LARGE SCALE GENOMIC DNA]</scope>
    <source>
        <strain evidence="2 3">M1-2</strain>
    </source>
</reference>
<dbReference type="Proteomes" id="UP000829517">
    <property type="component" value="Unassembled WGS sequence"/>
</dbReference>
<keyword evidence="1" id="KW-0812">Transmembrane</keyword>
<keyword evidence="1" id="KW-0472">Membrane</keyword>
<feature type="transmembrane region" description="Helical" evidence="1">
    <location>
        <begin position="208"/>
        <end position="237"/>
    </location>
</feature>
<name>A0ABS9J3M0_9FLAO</name>
<comment type="caution">
    <text evidence="2">The sequence shown here is derived from an EMBL/GenBank/DDBJ whole genome shotgun (WGS) entry which is preliminary data.</text>
</comment>
<evidence type="ECO:0008006" key="4">
    <source>
        <dbReference type="Google" id="ProtNLM"/>
    </source>
</evidence>
<gene>
    <name evidence="2" type="ORF">JM658_09330</name>
</gene>